<keyword evidence="1" id="KW-1133">Transmembrane helix</keyword>
<proteinExistence type="predicted"/>
<name>A0AAN6MYF4_9PEZI</name>
<organism evidence="2 3">
    <name type="scientific">Diplogelasinospora grovesii</name>
    <dbReference type="NCBI Taxonomy" id="303347"/>
    <lineage>
        <taxon>Eukaryota</taxon>
        <taxon>Fungi</taxon>
        <taxon>Dikarya</taxon>
        <taxon>Ascomycota</taxon>
        <taxon>Pezizomycotina</taxon>
        <taxon>Sordariomycetes</taxon>
        <taxon>Sordariomycetidae</taxon>
        <taxon>Sordariales</taxon>
        <taxon>Diplogelasinosporaceae</taxon>
        <taxon>Diplogelasinospora</taxon>
    </lineage>
</organism>
<keyword evidence="3" id="KW-1185">Reference proteome</keyword>
<evidence type="ECO:0000256" key="1">
    <source>
        <dbReference type="SAM" id="Phobius"/>
    </source>
</evidence>
<feature type="transmembrane region" description="Helical" evidence="1">
    <location>
        <begin position="53"/>
        <end position="77"/>
    </location>
</feature>
<accession>A0AAN6MYF4</accession>
<evidence type="ECO:0000313" key="3">
    <source>
        <dbReference type="Proteomes" id="UP001303473"/>
    </source>
</evidence>
<keyword evidence="1" id="KW-0812">Transmembrane</keyword>
<comment type="caution">
    <text evidence="2">The sequence shown here is derived from an EMBL/GenBank/DDBJ whole genome shotgun (WGS) entry which is preliminary data.</text>
</comment>
<reference evidence="3" key="1">
    <citation type="journal article" date="2023" name="Mol. Phylogenet. Evol.">
        <title>Genome-scale phylogeny and comparative genomics of the fungal order Sordariales.</title>
        <authorList>
            <person name="Hensen N."/>
            <person name="Bonometti L."/>
            <person name="Westerberg I."/>
            <person name="Brannstrom I.O."/>
            <person name="Guillou S."/>
            <person name="Cros-Aarteil S."/>
            <person name="Calhoun S."/>
            <person name="Haridas S."/>
            <person name="Kuo A."/>
            <person name="Mondo S."/>
            <person name="Pangilinan J."/>
            <person name="Riley R."/>
            <person name="LaButti K."/>
            <person name="Andreopoulos B."/>
            <person name="Lipzen A."/>
            <person name="Chen C."/>
            <person name="Yan M."/>
            <person name="Daum C."/>
            <person name="Ng V."/>
            <person name="Clum A."/>
            <person name="Steindorff A."/>
            <person name="Ohm R.A."/>
            <person name="Martin F."/>
            <person name="Silar P."/>
            <person name="Natvig D.O."/>
            <person name="Lalanne C."/>
            <person name="Gautier V."/>
            <person name="Ament-Velasquez S.L."/>
            <person name="Kruys A."/>
            <person name="Hutchinson M.I."/>
            <person name="Powell A.J."/>
            <person name="Barry K."/>
            <person name="Miller A.N."/>
            <person name="Grigoriev I.V."/>
            <person name="Debuchy R."/>
            <person name="Gladieux P."/>
            <person name="Hiltunen Thoren M."/>
            <person name="Johannesson H."/>
        </authorList>
    </citation>
    <scope>NUCLEOTIDE SEQUENCE [LARGE SCALE GENOMIC DNA]</scope>
    <source>
        <strain evidence="3">CBS 340.73</strain>
    </source>
</reference>
<feature type="transmembrane region" description="Helical" evidence="1">
    <location>
        <begin position="21"/>
        <end position="41"/>
    </location>
</feature>
<gene>
    <name evidence="2" type="ORF">QBC46DRAFT_397590</name>
</gene>
<protein>
    <submittedName>
        <fullName evidence="2">Uncharacterized protein</fullName>
    </submittedName>
</protein>
<sequence length="79" mass="8953">MKHFAFREKCVTYFLRMQGSVAHATLLSIVTRALLALQFAVKGNRLCGGQEDILSLYSIITQCDGIYTLYFTIALFLKE</sequence>
<dbReference type="AlphaFoldDB" id="A0AAN6MYF4"/>
<dbReference type="Proteomes" id="UP001303473">
    <property type="component" value="Unassembled WGS sequence"/>
</dbReference>
<evidence type="ECO:0000313" key="2">
    <source>
        <dbReference type="EMBL" id="KAK3935400.1"/>
    </source>
</evidence>
<keyword evidence="1" id="KW-0472">Membrane</keyword>
<dbReference type="EMBL" id="MU853925">
    <property type="protein sequence ID" value="KAK3935400.1"/>
    <property type="molecule type" value="Genomic_DNA"/>
</dbReference>